<gene>
    <name evidence="1" type="ORF">UFOPK2842_00407</name>
</gene>
<dbReference type="EMBL" id="CAEZZI010000025">
    <property type="protein sequence ID" value="CAB4751532.1"/>
    <property type="molecule type" value="Genomic_DNA"/>
</dbReference>
<evidence type="ECO:0000313" key="1">
    <source>
        <dbReference type="EMBL" id="CAB4751532.1"/>
    </source>
</evidence>
<protein>
    <submittedName>
        <fullName evidence="1">Unannotated protein</fullName>
    </submittedName>
</protein>
<name>A0A6J6TVA8_9ZZZZ</name>
<reference evidence="1" key="1">
    <citation type="submission" date="2020-05" db="EMBL/GenBank/DDBJ databases">
        <authorList>
            <person name="Chiriac C."/>
            <person name="Salcher M."/>
            <person name="Ghai R."/>
            <person name="Kavagutti S V."/>
        </authorList>
    </citation>
    <scope>NUCLEOTIDE SEQUENCE</scope>
</reference>
<proteinExistence type="predicted"/>
<accession>A0A6J6TVA8</accession>
<dbReference type="AlphaFoldDB" id="A0A6J6TVA8"/>
<organism evidence="1">
    <name type="scientific">freshwater metagenome</name>
    <dbReference type="NCBI Taxonomy" id="449393"/>
    <lineage>
        <taxon>unclassified sequences</taxon>
        <taxon>metagenomes</taxon>
        <taxon>ecological metagenomes</taxon>
    </lineage>
</organism>
<sequence>MAAASEPGATFTKVAPSFSTPIESFVPIDVTLSLRFLTCLFNRKKTIGDSSSGSKPTRST</sequence>